<sequence length="104" mass="10645">MLDRAAAVVCHAGHNTVCESLARGVPLVVAPIRDDQPVIAEQVVTAGAGVRLRFAHATARHVGAALDTVLTGPAHRAAAHRVRDSFTRAGGAPAAADALESLLL</sequence>
<dbReference type="PANTHER" id="PTHR48050:SF13">
    <property type="entry name" value="STEROL 3-BETA-GLUCOSYLTRANSFERASE UGT80A2"/>
    <property type="match status" value="1"/>
</dbReference>
<gene>
    <name evidence="2" type="ORF">ACFQV2_15445</name>
</gene>
<evidence type="ECO:0000313" key="3">
    <source>
        <dbReference type="Proteomes" id="UP001596512"/>
    </source>
</evidence>
<dbReference type="InterPro" id="IPR050426">
    <property type="entry name" value="Glycosyltransferase_28"/>
</dbReference>
<proteinExistence type="predicted"/>
<dbReference type="EMBL" id="JBHTEY010000004">
    <property type="protein sequence ID" value="MFC7614712.1"/>
    <property type="molecule type" value="Genomic_DNA"/>
</dbReference>
<dbReference type="Proteomes" id="UP001596512">
    <property type="component" value="Unassembled WGS sequence"/>
</dbReference>
<keyword evidence="3" id="KW-1185">Reference proteome</keyword>
<dbReference type="Pfam" id="PF06722">
    <property type="entry name" value="EryCIII-like_C"/>
    <property type="match status" value="1"/>
</dbReference>
<comment type="caution">
    <text evidence="2">The sequence shown here is derived from an EMBL/GenBank/DDBJ whole genome shotgun (WGS) entry which is preliminary data.</text>
</comment>
<dbReference type="PANTHER" id="PTHR48050">
    <property type="entry name" value="STEROL 3-BETA-GLUCOSYLTRANSFERASE"/>
    <property type="match status" value="1"/>
</dbReference>
<dbReference type="Gene3D" id="3.40.50.2000">
    <property type="entry name" value="Glycogen Phosphorylase B"/>
    <property type="match status" value="1"/>
</dbReference>
<accession>A0ABW2TLS6</accession>
<evidence type="ECO:0000259" key="1">
    <source>
        <dbReference type="Pfam" id="PF06722"/>
    </source>
</evidence>
<dbReference type="SUPFAM" id="SSF53756">
    <property type="entry name" value="UDP-Glycosyltransferase/glycogen phosphorylase"/>
    <property type="match status" value="1"/>
</dbReference>
<feature type="domain" description="Erythromycin biosynthesis protein CIII-like C-terminal" evidence="1">
    <location>
        <begin position="1"/>
        <end position="86"/>
    </location>
</feature>
<organism evidence="2 3">
    <name type="scientific">Actinokineospora soli</name>
    <dbReference type="NCBI Taxonomy" id="1048753"/>
    <lineage>
        <taxon>Bacteria</taxon>
        <taxon>Bacillati</taxon>
        <taxon>Actinomycetota</taxon>
        <taxon>Actinomycetes</taxon>
        <taxon>Pseudonocardiales</taxon>
        <taxon>Pseudonocardiaceae</taxon>
        <taxon>Actinokineospora</taxon>
    </lineage>
</organism>
<dbReference type="InterPro" id="IPR010610">
    <property type="entry name" value="EryCIII-like_C"/>
</dbReference>
<name>A0ABW2TLS6_9PSEU</name>
<protein>
    <submittedName>
        <fullName evidence="2">Glycosyltransferase</fullName>
    </submittedName>
</protein>
<reference evidence="3" key="1">
    <citation type="journal article" date="2019" name="Int. J. Syst. Evol. Microbiol.">
        <title>The Global Catalogue of Microorganisms (GCM) 10K type strain sequencing project: providing services to taxonomists for standard genome sequencing and annotation.</title>
        <authorList>
            <consortium name="The Broad Institute Genomics Platform"/>
            <consortium name="The Broad Institute Genome Sequencing Center for Infectious Disease"/>
            <person name="Wu L."/>
            <person name="Ma J."/>
        </authorList>
    </citation>
    <scope>NUCLEOTIDE SEQUENCE [LARGE SCALE GENOMIC DNA]</scope>
    <source>
        <strain evidence="3">JCM 17695</strain>
    </source>
</reference>
<evidence type="ECO:0000313" key="2">
    <source>
        <dbReference type="EMBL" id="MFC7614712.1"/>
    </source>
</evidence>